<dbReference type="InterPro" id="IPR005149">
    <property type="entry name" value="Tscrpt_reg_PadR_N"/>
</dbReference>
<accession>A0A2W0HK43</accession>
<keyword evidence="3" id="KW-1185">Reference proteome</keyword>
<dbReference type="AlphaFoldDB" id="A0A2W0HK43"/>
<name>A0A2W0HK43_9BACI</name>
<dbReference type="PANTHER" id="PTHR33169">
    <property type="entry name" value="PADR-FAMILY TRANSCRIPTIONAL REGULATOR"/>
    <property type="match status" value="1"/>
</dbReference>
<dbReference type="PANTHER" id="PTHR33169:SF14">
    <property type="entry name" value="TRANSCRIPTIONAL REGULATOR RV3488"/>
    <property type="match status" value="1"/>
</dbReference>
<dbReference type="OrthoDB" id="9791785at2"/>
<dbReference type="Pfam" id="PF03551">
    <property type="entry name" value="PadR"/>
    <property type="match status" value="1"/>
</dbReference>
<dbReference type="Proteomes" id="UP000248066">
    <property type="component" value="Unassembled WGS sequence"/>
</dbReference>
<sequence>MISKSQMLKGILEGCILALINDKPAYGYELSVLLGKKGLGTISEGSIYPVLLRLQKEKLIEGKMVRSSSGPSRKYYVLTDSGKQALTAFRREWNDLQNGVEKIFTESKEEKR</sequence>
<gene>
    <name evidence="2" type="ORF">CR205_04535</name>
</gene>
<feature type="domain" description="Transcription regulator PadR N-terminal" evidence="1">
    <location>
        <begin position="16"/>
        <end position="87"/>
    </location>
</feature>
<proteinExistence type="predicted"/>
<reference evidence="2 3" key="1">
    <citation type="submission" date="2017-10" db="EMBL/GenBank/DDBJ databases">
        <title>Bacillus sp. nov., a halophilic bacterium isolated from a Yangshapao Lake.</title>
        <authorList>
            <person name="Wang H."/>
        </authorList>
    </citation>
    <scope>NUCLEOTIDE SEQUENCE [LARGE SCALE GENOMIC DNA]</scope>
    <source>
        <strain evidence="2 3">YSP-3</strain>
    </source>
</reference>
<evidence type="ECO:0000313" key="3">
    <source>
        <dbReference type="Proteomes" id="UP000248066"/>
    </source>
</evidence>
<protein>
    <submittedName>
        <fullName evidence="2">PadR family transcriptional regulator</fullName>
    </submittedName>
</protein>
<organism evidence="2 3">
    <name type="scientific">Alteribacter lacisalsi</name>
    <dbReference type="NCBI Taxonomy" id="2045244"/>
    <lineage>
        <taxon>Bacteria</taxon>
        <taxon>Bacillati</taxon>
        <taxon>Bacillota</taxon>
        <taxon>Bacilli</taxon>
        <taxon>Bacillales</taxon>
        <taxon>Bacillaceae</taxon>
        <taxon>Alteribacter</taxon>
    </lineage>
</organism>
<dbReference type="RefSeq" id="WP_110517377.1">
    <property type="nucleotide sequence ID" value="NZ_PDOF01000001.1"/>
</dbReference>
<dbReference type="InterPro" id="IPR036390">
    <property type="entry name" value="WH_DNA-bd_sf"/>
</dbReference>
<dbReference type="Gene3D" id="1.10.10.10">
    <property type="entry name" value="Winged helix-like DNA-binding domain superfamily/Winged helix DNA-binding domain"/>
    <property type="match status" value="1"/>
</dbReference>
<dbReference type="SUPFAM" id="SSF46785">
    <property type="entry name" value="Winged helix' DNA-binding domain"/>
    <property type="match status" value="1"/>
</dbReference>
<evidence type="ECO:0000313" key="2">
    <source>
        <dbReference type="EMBL" id="PYZ97865.1"/>
    </source>
</evidence>
<comment type="caution">
    <text evidence="2">The sequence shown here is derived from an EMBL/GenBank/DDBJ whole genome shotgun (WGS) entry which is preliminary data.</text>
</comment>
<dbReference type="InterPro" id="IPR036388">
    <property type="entry name" value="WH-like_DNA-bd_sf"/>
</dbReference>
<dbReference type="EMBL" id="PDOF01000001">
    <property type="protein sequence ID" value="PYZ97865.1"/>
    <property type="molecule type" value="Genomic_DNA"/>
</dbReference>
<evidence type="ECO:0000259" key="1">
    <source>
        <dbReference type="Pfam" id="PF03551"/>
    </source>
</evidence>
<dbReference type="InterPro" id="IPR052509">
    <property type="entry name" value="Metal_resp_DNA-bind_regulator"/>
</dbReference>